<organism evidence="1 2">
    <name type="scientific">Methanosarcina acetivorans</name>
    <dbReference type="NCBI Taxonomy" id="2214"/>
    <lineage>
        <taxon>Archaea</taxon>
        <taxon>Methanobacteriati</taxon>
        <taxon>Methanobacteriota</taxon>
        <taxon>Stenosarchaea group</taxon>
        <taxon>Methanomicrobia</taxon>
        <taxon>Methanosarcinales</taxon>
        <taxon>Methanosarcinaceae</taxon>
        <taxon>Methanosarcina</taxon>
    </lineage>
</organism>
<reference evidence="1" key="1">
    <citation type="journal article" date="2020" name="bioRxiv">
        <title>A rank-normalized archaeal taxonomy based on genome phylogeny resolves widespread incomplete and uneven classifications.</title>
        <authorList>
            <person name="Rinke C."/>
            <person name="Chuvochina M."/>
            <person name="Mussig A.J."/>
            <person name="Chaumeil P.-A."/>
            <person name="Waite D.W."/>
            <person name="Whitman W.B."/>
            <person name="Parks D.H."/>
            <person name="Hugenholtz P."/>
        </authorList>
    </citation>
    <scope>NUCLEOTIDE SEQUENCE</scope>
    <source>
        <strain evidence="1">UBA8876</strain>
    </source>
</reference>
<proteinExistence type="predicted"/>
<evidence type="ECO:0000313" key="1">
    <source>
        <dbReference type="EMBL" id="HIH94595.1"/>
    </source>
</evidence>
<dbReference type="Proteomes" id="UP000600774">
    <property type="component" value="Unassembled WGS sequence"/>
</dbReference>
<sequence length="53" mass="6197">MTKPEKRSVYLMFGKDMGRFEGLWFSATHPTTELALAEKVLGDHFKNKTYYPK</sequence>
<evidence type="ECO:0000313" key="2">
    <source>
        <dbReference type="Proteomes" id="UP000600774"/>
    </source>
</evidence>
<dbReference type="GeneID" id="43445979"/>
<name>A0A832WAV1_9EURY</name>
<dbReference type="RefSeq" id="WP_157860091.1">
    <property type="nucleotide sequence ID" value="NZ_DUJU01000130.1"/>
</dbReference>
<dbReference type="AlphaFoldDB" id="A0A832WAV1"/>
<comment type="caution">
    <text evidence="1">The sequence shown here is derived from an EMBL/GenBank/DDBJ whole genome shotgun (WGS) entry which is preliminary data.</text>
</comment>
<accession>A0A832WAV1</accession>
<protein>
    <submittedName>
        <fullName evidence="1">Uncharacterized protein</fullName>
    </submittedName>
</protein>
<gene>
    <name evidence="1" type="ORF">HA338_11405</name>
</gene>
<dbReference type="EMBL" id="DUJU01000130">
    <property type="protein sequence ID" value="HIH94595.1"/>
    <property type="molecule type" value="Genomic_DNA"/>
</dbReference>